<sequence>MPFLNTNGEMVDANKMMNRIAIGDTNPVTGGSWLANPEKVSAISTLRNNAMGNCKLLYGSDRFKYYDIIICENEDDGKFGALLTCTESSAIKILRNEVADCPVVAVRQMVQRLQRDTALLFVSKYTVGSQIRGQQGYTNKDTGAFELIPTKQDQRIVGPDDDTAGLTSRYSDAPGAIPWAPRAERAGGYKRMRGEGRNGGLDYGEDS</sequence>
<feature type="compositionally biased region" description="Basic and acidic residues" evidence="1">
    <location>
        <begin position="182"/>
        <end position="196"/>
    </location>
</feature>
<reference evidence="2" key="1">
    <citation type="submission" date="2020-01" db="EMBL/GenBank/DDBJ databases">
        <authorList>
            <consortium name="DOE Joint Genome Institute"/>
            <person name="Haridas S."/>
            <person name="Albert R."/>
            <person name="Binder M."/>
            <person name="Bloem J."/>
            <person name="Labutti K."/>
            <person name="Salamov A."/>
            <person name="Andreopoulos B."/>
            <person name="Baker S.E."/>
            <person name="Barry K."/>
            <person name="Bills G."/>
            <person name="Bluhm B.H."/>
            <person name="Cannon C."/>
            <person name="Castanera R."/>
            <person name="Culley D.E."/>
            <person name="Daum C."/>
            <person name="Ezra D."/>
            <person name="Gonzalez J.B."/>
            <person name="Henrissat B."/>
            <person name="Kuo A."/>
            <person name="Liang C."/>
            <person name="Lipzen A."/>
            <person name="Lutzoni F."/>
            <person name="Magnuson J."/>
            <person name="Mondo S."/>
            <person name="Nolan M."/>
            <person name="Ohm R."/>
            <person name="Pangilinan J."/>
            <person name="Park H.-J."/>
            <person name="Ramirez L."/>
            <person name="Alfaro M."/>
            <person name="Sun H."/>
            <person name="Tritt A."/>
            <person name="Yoshinaga Y."/>
            <person name="Zwiers L.-H."/>
            <person name="Turgeon B.G."/>
            <person name="Goodwin S.B."/>
            <person name="Spatafora J.W."/>
            <person name="Crous P.W."/>
            <person name="Grigoriev I.V."/>
        </authorList>
    </citation>
    <scope>NUCLEOTIDE SEQUENCE</scope>
    <source>
        <strain evidence="2">IPT5</strain>
    </source>
</reference>
<evidence type="ECO:0000313" key="2">
    <source>
        <dbReference type="EMBL" id="KAF2849335.1"/>
    </source>
</evidence>
<dbReference type="EMBL" id="MU006312">
    <property type="protein sequence ID" value="KAF2849335.1"/>
    <property type="molecule type" value="Genomic_DNA"/>
</dbReference>
<dbReference type="AlphaFoldDB" id="A0A6A7B4G4"/>
<evidence type="ECO:0000256" key="1">
    <source>
        <dbReference type="SAM" id="MobiDB-lite"/>
    </source>
</evidence>
<evidence type="ECO:0000313" key="3">
    <source>
        <dbReference type="Proteomes" id="UP000799423"/>
    </source>
</evidence>
<gene>
    <name evidence="2" type="ORF">T440DRAFT_452727</name>
</gene>
<proteinExistence type="predicted"/>
<keyword evidence="3" id="KW-1185">Reference proteome</keyword>
<dbReference type="OrthoDB" id="3741724at2759"/>
<organism evidence="2 3">
    <name type="scientific">Plenodomus tracheiphilus IPT5</name>
    <dbReference type="NCBI Taxonomy" id="1408161"/>
    <lineage>
        <taxon>Eukaryota</taxon>
        <taxon>Fungi</taxon>
        <taxon>Dikarya</taxon>
        <taxon>Ascomycota</taxon>
        <taxon>Pezizomycotina</taxon>
        <taxon>Dothideomycetes</taxon>
        <taxon>Pleosporomycetidae</taxon>
        <taxon>Pleosporales</taxon>
        <taxon>Pleosporineae</taxon>
        <taxon>Leptosphaeriaceae</taxon>
        <taxon>Plenodomus</taxon>
    </lineage>
</organism>
<name>A0A6A7B4G4_9PLEO</name>
<protein>
    <submittedName>
        <fullName evidence="2">Uncharacterized protein</fullName>
    </submittedName>
</protein>
<dbReference type="Proteomes" id="UP000799423">
    <property type="component" value="Unassembled WGS sequence"/>
</dbReference>
<feature type="region of interest" description="Disordered" evidence="1">
    <location>
        <begin position="156"/>
        <end position="207"/>
    </location>
</feature>
<accession>A0A6A7B4G4</accession>
<feature type="compositionally biased region" description="Gly residues" evidence="1">
    <location>
        <begin position="197"/>
        <end position="207"/>
    </location>
</feature>